<evidence type="ECO:0000313" key="3">
    <source>
        <dbReference type="Proteomes" id="UP000023842"/>
    </source>
</evidence>
<proteinExistence type="predicted"/>
<keyword evidence="1" id="KW-0812">Transmembrane</keyword>
<protein>
    <submittedName>
        <fullName evidence="2">Uncharacterized protein</fullName>
    </submittedName>
</protein>
<keyword evidence="3" id="KW-1185">Reference proteome</keyword>
<sequence>MLRNITPRTQKDLFMTLRLSQLAPHAKTALVVISGIAAAITFYWQFHPWLTEKTNNPAFYGRWLSEYEYPNGPGRVNIRGVMEYLENGTFRYGGLMTVKLPDVKNQVIYRISSAGEWDGNDERVIIKLSDSKSALEMVETDKLKVSGAQYTKLMGEPPKFAEIPQGTPEHFQVHLIEPNRITLSVSDLDGNPVTFDMLRTPKRIL</sequence>
<feature type="transmembrane region" description="Helical" evidence="1">
    <location>
        <begin position="28"/>
        <end position="46"/>
    </location>
</feature>
<organism evidence="2 3">
    <name type="scientific">Ectopseudomonas composti</name>
    <dbReference type="NCBI Taxonomy" id="658457"/>
    <lineage>
        <taxon>Bacteria</taxon>
        <taxon>Pseudomonadati</taxon>
        <taxon>Pseudomonadota</taxon>
        <taxon>Gammaproteobacteria</taxon>
        <taxon>Pseudomonadales</taxon>
        <taxon>Pseudomonadaceae</taxon>
        <taxon>Ectopseudomonas</taxon>
    </lineage>
</organism>
<name>A0ABN0SC02_9GAMM</name>
<evidence type="ECO:0000313" key="2">
    <source>
        <dbReference type="EMBL" id="EZH80393.1"/>
    </source>
</evidence>
<keyword evidence="1" id="KW-1133">Transmembrane helix</keyword>
<accession>A0ABN0SC02</accession>
<dbReference type="EMBL" id="JFJN01000040">
    <property type="protein sequence ID" value="EZH80393.1"/>
    <property type="molecule type" value="Genomic_DNA"/>
</dbReference>
<reference evidence="3" key="1">
    <citation type="journal article" date="2014" name="Genome Announc.">
        <title>Draft Genome Sequence of the algae degrading bacterium Pseudomonas mendocina AD6.</title>
        <authorList>
            <person name="Barney B.M."/>
            <person name="Lenneman E.M."/>
        </authorList>
    </citation>
    <scope>NUCLEOTIDE SEQUENCE [LARGE SCALE GENOMIC DNA]</scope>
    <source>
        <strain evidence="3">AD6</strain>
    </source>
</reference>
<dbReference type="Proteomes" id="UP000023842">
    <property type="component" value="Unassembled WGS sequence"/>
</dbReference>
<evidence type="ECO:0000256" key="1">
    <source>
        <dbReference type="SAM" id="Phobius"/>
    </source>
</evidence>
<keyword evidence="1" id="KW-0472">Membrane</keyword>
<comment type="caution">
    <text evidence="2">The sequence shown here is derived from an EMBL/GenBank/DDBJ whole genome shotgun (WGS) entry which is preliminary data.</text>
</comment>
<gene>
    <name evidence="2" type="ORF">AU05_13700</name>
</gene>